<name>A0A1Q8WQ77_9ACTO</name>
<dbReference type="Proteomes" id="UP000185963">
    <property type="component" value="Unassembled WGS sequence"/>
</dbReference>
<sequence>MTQKIAVSLPDEQVVSIRRAVAQGRAASVSGFVSAAVARAQREDNLAQLLDDLDRELGPVDDADLAWADQALGLA</sequence>
<dbReference type="RefSeq" id="WP_075371050.1">
    <property type="nucleotide sequence ID" value="NZ_MSKM01000019.1"/>
</dbReference>
<dbReference type="EMBL" id="MSKM01000019">
    <property type="protein sequence ID" value="OLO53544.1"/>
    <property type="molecule type" value="Genomic_DNA"/>
</dbReference>
<evidence type="ECO:0000313" key="2">
    <source>
        <dbReference type="EMBL" id="OLO70099.1"/>
    </source>
</evidence>
<comment type="caution">
    <text evidence="2">The sequence shown here is derived from an EMBL/GenBank/DDBJ whole genome shotgun (WGS) entry which is preliminary data.</text>
</comment>
<evidence type="ECO:0000313" key="3">
    <source>
        <dbReference type="Proteomes" id="UP000185772"/>
    </source>
</evidence>
<dbReference type="AlphaFoldDB" id="A0A1Q8WQ77"/>
<accession>A0A1Q8WQ77</accession>
<dbReference type="EMBL" id="MSKS01000019">
    <property type="protein sequence ID" value="OLO70099.1"/>
    <property type="molecule type" value="Genomic_DNA"/>
</dbReference>
<evidence type="ECO:0000313" key="1">
    <source>
        <dbReference type="EMBL" id="OLO53544.1"/>
    </source>
</evidence>
<protein>
    <submittedName>
        <fullName evidence="2">Toxin-antitoxin system antitoxin subunit</fullName>
    </submittedName>
</protein>
<proteinExistence type="predicted"/>
<gene>
    <name evidence="2" type="ORF">BKH20_06310</name>
    <name evidence="1" type="ORF">BKH27_05860</name>
</gene>
<evidence type="ECO:0000313" key="4">
    <source>
        <dbReference type="Proteomes" id="UP000185963"/>
    </source>
</evidence>
<reference evidence="3 4" key="1">
    <citation type="submission" date="2016-12" db="EMBL/GenBank/DDBJ databases">
        <title>Genomic comparison of strains in the 'Actinomyces naeslundii' group.</title>
        <authorList>
            <person name="Mughal S.R."/>
            <person name="Do T."/>
            <person name="Gilbert S.C."/>
            <person name="Witherden E.A."/>
            <person name="Didelot X."/>
            <person name="Beighton D."/>
        </authorList>
    </citation>
    <scope>NUCLEOTIDE SEQUENCE [LARGE SCALE GENOMIC DNA]</scope>
    <source>
        <strain evidence="1 3">MMRCO6-1</strain>
        <strain evidence="2 4">WE8B-23</strain>
    </source>
</reference>
<organism evidence="2 4">
    <name type="scientific">Actinomyces oris</name>
    <dbReference type="NCBI Taxonomy" id="544580"/>
    <lineage>
        <taxon>Bacteria</taxon>
        <taxon>Bacillati</taxon>
        <taxon>Actinomycetota</taxon>
        <taxon>Actinomycetes</taxon>
        <taxon>Actinomycetales</taxon>
        <taxon>Actinomycetaceae</taxon>
        <taxon>Actinomyces</taxon>
    </lineage>
</organism>
<dbReference type="Proteomes" id="UP000185772">
    <property type="component" value="Unassembled WGS sequence"/>
</dbReference>